<dbReference type="SUPFAM" id="SSF53790">
    <property type="entry name" value="Tetrapyrrole methylase"/>
    <property type="match status" value="1"/>
</dbReference>
<keyword evidence="3 6" id="KW-0489">Methyltransferase</keyword>
<evidence type="ECO:0000313" key="8">
    <source>
        <dbReference type="EMBL" id="KKS98315.1"/>
    </source>
</evidence>
<dbReference type="AlphaFoldDB" id="A0A0G1DKD4"/>
<dbReference type="EC" id="2.1.1.198" evidence="6"/>
<keyword evidence="5 6" id="KW-0949">S-adenosyl-L-methionine</keyword>
<dbReference type="EMBL" id="LCFP01000002">
    <property type="protein sequence ID" value="KKS98315.1"/>
    <property type="molecule type" value="Genomic_DNA"/>
</dbReference>
<comment type="caution">
    <text evidence="8">The sequence shown here is derived from an EMBL/GenBank/DDBJ whole genome shotgun (WGS) entry which is preliminary data.</text>
</comment>
<dbReference type="InterPro" id="IPR014777">
    <property type="entry name" value="4pyrrole_Mease_sub1"/>
</dbReference>
<keyword evidence="4 6" id="KW-0808">Transferase</keyword>
<dbReference type="Gene3D" id="3.30.950.10">
    <property type="entry name" value="Methyltransferase, Cobalt-precorrin-4 Transmethylase, Domain 2"/>
    <property type="match status" value="1"/>
</dbReference>
<comment type="catalytic activity">
    <reaction evidence="6">
        <text>cytidine(1402) in 16S rRNA + S-adenosyl-L-methionine = 2'-O-methylcytidine(1402) in 16S rRNA + S-adenosyl-L-homocysteine + H(+)</text>
        <dbReference type="Rhea" id="RHEA:42924"/>
        <dbReference type="Rhea" id="RHEA-COMP:10285"/>
        <dbReference type="Rhea" id="RHEA-COMP:10286"/>
        <dbReference type="ChEBI" id="CHEBI:15378"/>
        <dbReference type="ChEBI" id="CHEBI:57856"/>
        <dbReference type="ChEBI" id="CHEBI:59789"/>
        <dbReference type="ChEBI" id="CHEBI:74495"/>
        <dbReference type="ChEBI" id="CHEBI:82748"/>
        <dbReference type="EC" id="2.1.1.198"/>
    </reaction>
</comment>
<evidence type="ECO:0000259" key="7">
    <source>
        <dbReference type="Pfam" id="PF00590"/>
    </source>
</evidence>
<evidence type="ECO:0000256" key="5">
    <source>
        <dbReference type="ARBA" id="ARBA00022691"/>
    </source>
</evidence>
<dbReference type="PANTHER" id="PTHR46111">
    <property type="entry name" value="RIBOSOMAL RNA SMALL SUBUNIT METHYLTRANSFERASE I"/>
    <property type="match status" value="1"/>
</dbReference>
<evidence type="ECO:0000256" key="2">
    <source>
        <dbReference type="ARBA" id="ARBA00022552"/>
    </source>
</evidence>
<dbReference type="CDD" id="cd11648">
    <property type="entry name" value="RsmI"/>
    <property type="match status" value="1"/>
</dbReference>
<dbReference type="HAMAP" id="MF_01877">
    <property type="entry name" value="16SrRNA_methyltr_I"/>
    <property type="match status" value="1"/>
</dbReference>
<organism evidence="8 9">
    <name type="scientific">Candidatus Gottesmanbacteria bacterium GW2011_GWA2_43_14</name>
    <dbReference type="NCBI Taxonomy" id="1618443"/>
    <lineage>
        <taxon>Bacteria</taxon>
        <taxon>Candidatus Gottesmaniibacteriota</taxon>
    </lineage>
</organism>
<dbReference type="Proteomes" id="UP000034894">
    <property type="component" value="Unassembled WGS sequence"/>
</dbReference>
<dbReference type="Gene3D" id="3.40.1010.10">
    <property type="entry name" value="Cobalt-precorrin-4 Transmethylase, Domain 1"/>
    <property type="match status" value="1"/>
</dbReference>
<sequence length="229" mass="25569">MGTLFVVATPIGNLEDITIRAINTLLSVDFIACEDTRRTGQLLKILREKYGHEKSTVPKLIPFYDEIEEAAAFDIISLLKKNFTVAMVSDSGTPLIADPGFKLVSLAIKAGVEINSLPGASAAVTALTLSGLPPVPFLFLGFSPPSFSKKRKWFASFKEKSMQKTIIFYESPHRLGKTLEVLEELFSEIEIVVCREMTKIHQEVWRGKPKEAGQYFKNPKGEFVILFRI</sequence>
<dbReference type="GO" id="GO:0005737">
    <property type="term" value="C:cytoplasm"/>
    <property type="evidence" value="ECO:0007669"/>
    <property type="project" value="UniProtKB-SubCell"/>
</dbReference>
<proteinExistence type="inferred from homology"/>
<evidence type="ECO:0000256" key="4">
    <source>
        <dbReference type="ARBA" id="ARBA00022679"/>
    </source>
</evidence>
<evidence type="ECO:0000256" key="1">
    <source>
        <dbReference type="ARBA" id="ARBA00022490"/>
    </source>
</evidence>
<dbReference type="PIRSF" id="PIRSF005917">
    <property type="entry name" value="MTase_YraL"/>
    <property type="match status" value="1"/>
</dbReference>
<keyword evidence="1 6" id="KW-0963">Cytoplasm</keyword>
<feature type="domain" description="Tetrapyrrole methylase" evidence="7">
    <location>
        <begin position="3"/>
        <end position="211"/>
    </location>
</feature>
<dbReference type="InterPro" id="IPR035996">
    <property type="entry name" value="4pyrrol_Methylase_sf"/>
</dbReference>
<reference evidence="8 9" key="1">
    <citation type="journal article" date="2015" name="Nature">
        <title>rRNA introns, odd ribosomes, and small enigmatic genomes across a large radiation of phyla.</title>
        <authorList>
            <person name="Brown C.T."/>
            <person name="Hug L.A."/>
            <person name="Thomas B.C."/>
            <person name="Sharon I."/>
            <person name="Castelle C.J."/>
            <person name="Singh A."/>
            <person name="Wilkins M.J."/>
            <person name="Williams K.H."/>
            <person name="Banfield J.F."/>
        </authorList>
    </citation>
    <scope>NUCLEOTIDE SEQUENCE [LARGE SCALE GENOMIC DNA]</scope>
</reference>
<accession>A0A0G1DKD4</accession>
<evidence type="ECO:0000256" key="3">
    <source>
        <dbReference type="ARBA" id="ARBA00022603"/>
    </source>
</evidence>
<dbReference type="STRING" id="1618443.UV73_C0002G0029"/>
<comment type="function">
    <text evidence="6">Catalyzes the 2'-O-methylation of the ribose of cytidine 1402 (C1402) in 16S rRNA.</text>
</comment>
<dbReference type="InterPro" id="IPR008189">
    <property type="entry name" value="rRNA_ssu_MeTfrase_I"/>
</dbReference>
<evidence type="ECO:0000313" key="9">
    <source>
        <dbReference type="Proteomes" id="UP000034894"/>
    </source>
</evidence>
<gene>
    <name evidence="6" type="primary">rsmI</name>
    <name evidence="8" type="ORF">UV73_C0002G0029</name>
</gene>
<dbReference type="InterPro" id="IPR000878">
    <property type="entry name" value="4pyrrol_Mease"/>
</dbReference>
<dbReference type="GO" id="GO:0070677">
    <property type="term" value="F:rRNA (cytosine-2'-O-)-methyltransferase activity"/>
    <property type="evidence" value="ECO:0007669"/>
    <property type="project" value="UniProtKB-UniRule"/>
</dbReference>
<dbReference type="PATRIC" id="fig|1618443.3.peg.306"/>
<dbReference type="Pfam" id="PF00590">
    <property type="entry name" value="TP_methylase"/>
    <property type="match status" value="1"/>
</dbReference>
<dbReference type="InterPro" id="IPR014776">
    <property type="entry name" value="4pyrrole_Mease_sub2"/>
</dbReference>
<evidence type="ECO:0000256" key="6">
    <source>
        <dbReference type="HAMAP-Rule" id="MF_01877"/>
    </source>
</evidence>
<keyword evidence="2 6" id="KW-0698">rRNA processing</keyword>
<comment type="subcellular location">
    <subcellularLocation>
        <location evidence="6">Cytoplasm</location>
    </subcellularLocation>
</comment>
<dbReference type="PANTHER" id="PTHR46111:SF1">
    <property type="entry name" value="RIBOSOMAL RNA SMALL SUBUNIT METHYLTRANSFERASE I"/>
    <property type="match status" value="1"/>
</dbReference>
<dbReference type="NCBIfam" id="TIGR00096">
    <property type="entry name" value="16S rRNA (cytidine(1402)-2'-O)-methyltransferase"/>
    <property type="match status" value="1"/>
</dbReference>
<comment type="similarity">
    <text evidence="6">Belongs to the methyltransferase superfamily. RsmI family.</text>
</comment>
<protein>
    <recommendedName>
        <fullName evidence="6">Ribosomal RNA small subunit methyltransferase I</fullName>
        <ecNumber evidence="6">2.1.1.198</ecNumber>
    </recommendedName>
    <alternativeName>
        <fullName evidence="6">16S rRNA 2'-O-ribose C1402 methyltransferase</fullName>
    </alternativeName>
    <alternativeName>
        <fullName evidence="6">rRNA (cytidine-2'-O-)-methyltransferase RsmI</fullName>
    </alternativeName>
</protein>
<name>A0A0G1DKD4_9BACT</name>